<dbReference type="InterPro" id="IPR042342">
    <property type="entry name" value="TTC22"/>
</dbReference>
<dbReference type="Gene3D" id="3.40.50.10140">
    <property type="entry name" value="Toll/interleukin-1 receptor homology (TIR) domain"/>
    <property type="match status" value="1"/>
</dbReference>
<proteinExistence type="predicted"/>
<dbReference type="PANTHER" id="PTHR16253:SF0">
    <property type="entry name" value="TETRATRICOPEPTIDE REPEAT PROTEIN 22"/>
    <property type="match status" value="1"/>
</dbReference>
<dbReference type="GO" id="GO:0007165">
    <property type="term" value="P:signal transduction"/>
    <property type="evidence" value="ECO:0007669"/>
    <property type="project" value="InterPro"/>
</dbReference>
<dbReference type="OMA" id="ICLERCE"/>
<dbReference type="EnsemblMetazoa" id="G5576.3">
    <property type="protein sequence ID" value="G5576.3:cds"/>
    <property type="gene ID" value="G5576"/>
</dbReference>
<evidence type="ECO:0000313" key="3">
    <source>
        <dbReference type="Proteomes" id="UP000005408"/>
    </source>
</evidence>
<dbReference type="OrthoDB" id="10037120at2759"/>
<dbReference type="InterPro" id="IPR035897">
    <property type="entry name" value="Toll_tir_struct_dom_sf"/>
</dbReference>
<dbReference type="Proteomes" id="UP000005408">
    <property type="component" value="Unassembled WGS sequence"/>
</dbReference>
<dbReference type="SUPFAM" id="SSF52200">
    <property type="entry name" value="Toll/Interleukin receptor TIR domain"/>
    <property type="match status" value="1"/>
</dbReference>
<sequence length="152" mass="17748">MKVDFDYDAFVICNPEGKDLEFANKLVDTMQASPYNLKLCAPWRNVGACSPNTRECTRDRCRKFLVVLSNNFYKSEEAVSHLHFAFSMSPGYKERRILPICLERCEIPTYLQLVTKLDVSNSRTRKWMWEQLYLSLKPTETGTHSEVCEQQH</sequence>
<name>A0A8W8NCG4_MAGGI</name>
<evidence type="ECO:0000313" key="2">
    <source>
        <dbReference type="EnsemblMetazoa" id="G5576.2:cds"/>
    </source>
</evidence>
<accession>A0A8W8NCG4</accession>
<dbReference type="Pfam" id="PF13676">
    <property type="entry name" value="TIR_2"/>
    <property type="match status" value="1"/>
</dbReference>
<reference evidence="2" key="1">
    <citation type="submission" date="2022-08" db="UniProtKB">
        <authorList>
            <consortium name="EnsemblMetazoa"/>
        </authorList>
    </citation>
    <scope>IDENTIFICATION</scope>
    <source>
        <strain evidence="2">05x7-T-G4-1.051#20</strain>
    </source>
</reference>
<dbReference type="PANTHER" id="PTHR16253">
    <property type="entry name" value="TETRATRICOPEPTIDE REPEAT PROTEIN 22"/>
    <property type="match status" value="1"/>
</dbReference>
<keyword evidence="3" id="KW-1185">Reference proteome</keyword>
<dbReference type="PROSITE" id="PS50104">
    <property type="entry name" value="TIR"/>
    <property type="match status" value="1"/>
</dbReference>
<evidence type="ECO:0000259" key="1">
    <source>
        <dbReference type="PROSITE" id="PS50104"/>
    </source>
</evidence>
<dbReference type="InterPro" id="IPR000157">
    <property type="entry name" value="TIR_dom"/>
</dbReference>
<organism evidence="2 3">
    <name type="scientific">Magallana gigas</name>
    <name type="common">Pacific oyster</name>
    <name type="synonym">Crassostrea gigas</name>
    <dbReference type="NCBI Taxonomy" id="29159"/>
    <lineage>
        <taxon>Eukaryota</taxon>
        <taxon>Metazoa</taxon>
        <taxon>Spiralia</taxon>
        <taxon>Lophotrochozoa</taxon>
        <taxon>Mollusca</taxon>
        <taxon>Bivalvia</taxon>
        <taxon>Autobranchia</taxon>
        <taxon>Pteriomorphia</taxon>
        <taxon>Ostreida</taxon>
        <taxon>Ostreoidea</taxon>
        <taxon>Ostreidae</taxon>
        <taxon>Magallana</taxon>
    </lineage>
</organism>
<dbReference type="AlphaFoldDB" id="A0A8W8NCG4"/>
<dbReference type="EnsemblMetazoa" id="G5576.2">
    <property type="protein sequence ID" value="G5576.2:cds"/>
    <property type="gene ID" value="G5576"/>
</dbReference>
<protein>
    <recommendedName>
        <fullName evidence="1">TIR domain-containing protein</fullName>
    </recommendedName>
</protein>
<feature type="domain" description="TIR" evidence="1">
    <location>
        <begin position="5"/>
        <end position="136"/>
    </location>
</feature>
<dbReference type="EnsemblMetazoa" id="G5576.1">
    <property type="protein sequence ID" value="G5576.1:cds"/>
    <property type="gene ID" value="G5576"/>
</dbReference>